<evidence type="ECO:0000256" key="4">
    <source>
        <dbReference type="ARBA" id="ARBA00023136"/>
    </source>
</evidence>
<gene>
    <name evidence="6" type="ORF">BD311DRAFT_696268</name>
</gene>
<dbReference type="Gene3D" id="1.20.58.340">
    <property type="entry name" value="Magnesium transport protein CorA, transmembrane region"/>
    <property type="match status" value="1"/>
</dbReference>
<protein>
    <submittedName>
        <fullName evidence="6">Uncharacterized protein</fullName>
    </submittedName>
</protein>
<organism evidence="6">
    <name type="scientific">Dichomitus squalens</name>
    <dbReference type="NCBI Taxonomy" id="114155"/>
    <lineage>
        <taxon>Eukaryota</taxon>
        <taxon>Fungi</taxon>
        <taxon>Dikarya</taxon>
        <taxon>Basidiomycota</taxon>
        <taxon>Agaricomycotina</taxon>
        <taxon>Agaricomycetes</taxon>
        <taxon>Polyporales</taxon>
        <taxon>Polyporaceae</taxon>
        <taxon>Dichomitus</taxon>
    </lineage>
</organism>
<comment type="subcellular location">
    <subcellularLocation>
        <location evidence="1">Membrane</location>
        <topology evidence="1">Multi-pass membrane protein</topology>
    </subcellularLocation>
</comment>
<evidence type="ECO:0000256" key="3">
    <source>
        <dbReference type="ARBA" id="ARBA00022989"/>
    </source>
</evidence>
<evidence type="ECO:0000256" key="1">
    <source>
        <dbReference type="ARBA" id="ARBA00004141"/>
    </source>
</evidence>
<dbReference type="OrthoDB" id="165352at2759"/>
<dbReference type="Proteomes" id="UP000292957">
    <property type="component" value="Unassembled WGS sequence"/>
</dbReference>
<dbReference type="InterPro" id="IPR045863">
    <property type="entry name" value="CorA_TM1_TM2"/>
</dbReference>
<dbReference type="GO" id="GO:0046873">
    <property type="term" value="F:metal ion transmembrane transporter activity"/>
    <property type="evidence" value="ECO:0007669"/>
    <property type="project" value="InterPro"/>
</dbReference>
<keyword evidence="4 5" id="KW-0472">Membrane</keyword>
<evidence type="ECO:0000313" key="6">
    <source>
        <dbReference type="EMBL" id="TBU27582.1"/>
    </source>
</evidence>
<feature type="transmembrane region" description="Helical" evidence="5">
    <location>
        <begin position="74"/>
        <end position="93"/>
    </location>
</feature>
<evidence type="ECO:0000256" key="5">
    <source>
        <dbReference type="SAM" id="Phobius"/>
    </source>
</evidence>
<feature type="transmembrane region" description="Helical" evidence="5">
    <location>
        <begin position="41"/>
        <end position="62"/>
    </location>
</feature>
<sequence>MEYILASLGMVAGITEDVMNYTFNVSRSLACLLVDPALRRLTTVTIICLPFALLTGYFGVNFTPMWSVNHNSDLLFWEIAIPVILIVVPLFMWGDIRRMRHYLDKSWRRRRINKAFKCA</sequence>
<proteinExistence type="predicted"/>
<dbReference type="InterPro" id="IPR002523">
    <property type="entry name" value="MgTranspt_CorA/ZnTranspt_ZntB"/>
</dbReference>
<dbReference type="EMBL" id="ML143430">
    <property type="protein sequence ID" value="TBU27582.1"/>
    <property type="molecule type" value="Genomic_DNA"/>
</dbReference>
<dbReference type="SUPFAM" id="SSF144083">
    <property type="entry name" value="Magnesium transport protein CorA, transmembrane region"/>
    <property type="match status" value="1"/>
</dbReference>
<dbReference type="AlphaFoldDB" id="A0A4Q9MMK4"/>
<evidence type="ECO:0000256" key="2">
    <source>
        <dbReference type="ARBA" id="ARBA00022692"/>
    </source>
</evidence>
<keyword evidence="2 5" id="KW-0812">Transmembrane</keyword>
<dbReference type="Pfam" id="PF01544">
    <property type="entry name" value="CorA"/>
    <property type="match status" value="1"/>
</dbReference>
<name>A0A4Q9MMK4_9APHY</name>
<keyword evidence="3 5" id="KW-1133">Transmembrane helix</keyword>
<accession>A0A4Q9MMK4</accession>
<reference evidence="6" key="1">
    <citation type="submission" date="2019-01" db="EMBL/GenBank/DDBJ databases">
        <title>Draft genome sequences of three monokaryotic isolates of the white-rot basidiomycete fungus Dichomitus squalens.</title>
        <authorList>
            <consortium name="DOE Joint Genome Institute"/>
            <person name="Lopez S.C."/>
            <person name="Andreopoulos B."/>
            <person name="Pangilinan J."/>
            <person name="Lipzen A."/>
            <person name="Riley R."/>
            <person name="Ahrendt S."/>
            <person name="Ng V."/>
            <person name="Barry K."/>
            <person name="Daum C."/>
            <person name="Grigoriev I.V."/>
            <person name="Hilden K.S."/>
            <person name="Makela M.R."/>
            <person name="de Vries R.P."/>
        </authorList>
    </citation>
    <scope>NUCLEOTIDE SEQUENCE [LARGE SCALE GENOMIC DNA]</scope>
    <source>
        <strain evidence="6">OM18370.1</strain>
    </source>
</reference>
<dbReference type="GO" id="GO:0016020">
    <property type="term" value="C:membrane"/>
    <property type="evidence" value="ECO:0007669"/>
    <property type="project" value="UniProtKB-SubCell"/>
</dbReference>